<evidence type="ECO:0000256" key="1">
    <source>
        <dbReference type="SAM" id="Phobius"/>
    </source>
</evidence>
<dbReference type="GeneID" id="18919137"/>
<sequence>MTGNVSQFFPNVSLLIAVCTGTSSSLASIDCGKAIPTNRLVGAAFLAFFGLGLTAFAYAVTSV</sequence>
<organism evidence="2 3">
    <name type="scientific">Phanerochaete carnosa (strain HHB-10118-sp)</name>
    <name type="common">White-rot fungus</name>
    <name type="synonym">Peniophora carnosa</name>
    <dbReference type="NCBI Taxonomy" id="650164"/>
    <lineage>
        <taxon>Eukaryota</taxon>
        <taxon>Fungi</taxon>
        <taxon>Dikarya</taxon>
        <taxon>Basidiomycota</taxon>
        <taxon>Agaricomycotina</taxon>
        <taxon>Agaricomycetes</taxon>
        <taxon>Polyporales</taxon>
        <taxon>Phanerochaetaceae</taxon>
        <taxon>Phanerochaete</taxon>
    </lineage>
</organism>
<keyword evidence="1" id="KW-0472">Membrane</keyword>
<accession>K5WI30</accession>
<dbReference type="HOGENOM" id="CLU_2892131_0_0_1"/>
<dbReference type="KEGG" id="pco:PHACADRAFT_265617"/>
<dbReference type="AlphaFoldDB" id="K5WI30"/>
<dbReference type="RefSeq" id="XP_007401917.1">
    <property type="nucleotide sequence ID" value="XM_007401855.1"/>
</dbReference>
<reference evidence="2 3" key="1">
    <citation type="journal article" date="2012" name="BMC Genomics">
        <title>Comparative genomics of the white-rot fungi, Phanerochaete carnosa and P. chrysosporium, to elucidate the genetic basis of the distinct wood types they colonize.</title>
        <authorList>
            <person name="Suzuki H."/>
            <person name="MacDonald J."/>
            <person name="Syed K."/>
            <person name="Salamov A."/>
            <person name="Hori C."/>
            <person name="Aerts A."/>
            <person name="Henrissat B."/>
            <person name="Wiebenga A."/>
            <person name="vanKuyk P.A."/>
            <person name="Barry K."/>
            <person name="Lindquist E."/>
            <person name="LaButti K."/>
            <person name="Lapidus A."/>
            <person name="Lucas S."/>
            <person name="Coutinho P."/>
            <person name="Gong Y."/>
            <person name="Samejima M."/>
            <person name="Mahadevan R."/>
            <person name="Abou-Zaid M."/>
            <person name="de Vries R.P."/>
            <person name="Igarashi K."/>
            <person name="Yadav J.S."/>
            <person name="Grigoriev I.V."/>
            <person name="Master E.R."/>
        </authorList>
    </citation>
    <scope>NUCLEOTIDE SEQUENCE [LARGE SCALE GENOMIC DNA]</scope>
    <source>
        <strain evidence="2 3">HHB-10118-sp</strain>
    </source>
</reference>
<evidence type="ECO:0000313" key="2">
    <source>
        <dbReference type="EMBL" id="EKM49867.1"/>
    </source>
</evidence>
<feature type="non-terminal residue" evidence="2">
    <location>
        <position position="63"/>
    </location>
</feature>
<dbReference type="EMBL" id="JH930480">
    <property type="protein sequence ID" value="EKM49867.1"/>
    <property type="molecule type" value="Genomic_DNA"/>
</dbReference>
<dbReference type="Proteomes" id="UP000008370">
    <property type="component" value="Unassembled WGS sequence"/>
</dbReference>
<keyword evidence="1" id="KW-1133">Transmembrane helix</keyword>
<gene>
    <name evidence="2" type="ORF">PHACADRAFT_265617</name>
</gene>
<feature type="transmembrane region" description="Helical" evidence="1">
    <location>
        <begin position="43"/>
        <end position="61"/>
    </location>
</feature>
<keyword evidence="1" id="KW-0812">Transmembrane</keyword>
<keyword evidence="3" id="KW-1185">Reference proteome</keyword>
<name>K5WI30_PHACS</name>
<proteinExistence type="predicted"/>
<dbReference type="InParanoid" id="K5WI30"/>
<evidence type="ECO:0000313" key="3">
    <source>
        <dbReference type="Proteomes" id="UP000008370"/>
    </source>
</evidence>
<protein>
    <submittedName>
        <fullName evidence="2">Uncharacterized protein</fullName>
    </submittedName>
</protein>